<keyword evidence="3" id="KW-0378">Hydrolase</keyword>
<dbReference type="EMBL" id="CP089984">
    <property type="protein sequence ID" value="WXB12002.1"/>
    <property type="molecule type" value="Genomic_DNA"/>
</dbReference>
<feature type="region of interest" description="Disordered" evidence="1">
    <location>
        <begin position="50"/>
        <end position="74"/>
    </location>
</feature>
<keyword evidence="4" id="KW-1185">Reference proteome</keyword>
<dbReference type="Gene3D" id="3.40.50.1820">
    <property type="entry name" value="alpha/beta hydrolase"/>
    <property type="match status" value="1"/>
</dbReference>
<reference evidence="3 4" key="1">
    <citation type="submission" date="2021-12" db="EMBL/GenBank/DDBJ databases">
        <title>Discovery of the Pendulisporaceae a myxobacterial family with distinct sporulation behavior and unique specialized metabolism.</title>
        <authorList>
            <person name="Garcia R."/>
            <person name="Popoff A."/>
            <person name="Bader C.D."/>
            <person name="Loehr J."/>
            <person name="Walesch S."/>
            <person name="Walt C."/>
            <person name="Boldt J."/>
            <person name="Bunk B."/>
            <person name="Haeckl F.J.F.P.J."/>
            <person name="Gunesch A.P."/>
            <person name="Birkelbach J."/>
            <person name="Nuebel U."/>
            <person name="Pietschmann T."/>
            <person name="Bach T."/>
            <person name="Mueller R."/>
        </authorList>
    </citation>
    <scope>NUCLEOTIDE SEQUENCE [LARGE SCALE GENOMIC DNA]</scope>
    <source>
        <strain evidence="3 4">MSr11954</strain>
    </source>
</reference>
<name>A0ABZ2LML8_9BACT</name>
<dbReference type="Proteomes" id="UP001370348">
    <property type="component" value="Chromosome"/>
</dbReference>
<sequence>MLPNLPKNPLENISNPPENIPNPMLSLEKGLSPLMKFQQAFIESCFTPDRLPPGAQDPFAETRESMRKPPNGTNPVVLVHGTWANRYNTWKTLAPELKNAGFSVSALNYGEKGNLPKVCKGYTDIRESAKELAKFVDEVLQKTGASKVDMIGHSQGGGILPRWYLKYEGGKEKVDKLIGLAPSNHGLTATGLGTLANMIATLLRIQALANEAVILSAGIACLQQSLESTENLNPKLDDGGDTFGGVKYIALSTWRDEVVTPWQNGHLKGADGHTFTNLTLQEYQGFKYDLTEHNGMPNHPVSIEVVKRALVGKPVDPQNLIVQRPPFMLTP</sequence>
<proteinExistence type="predicted"/>
<dbReference type="PANTHER" id="PTHR32015:SF1">
    <property type="entry name" value="LIPASE"/>
    <property type="match status" value="1"/>
</dbReference>
<evidence type="ECO:0000259" key="2">
    <source>
        <dbReference type="Pfam" id="PF00561"/>
    </source>
</evidence>
<dbReference type="GO" id="GO:0016787">
    <property type="term" value="F:hydrolase activity"/>
    <property type="evidence" value="ECO:0007669"/>
    <property type="project" value="UniProtKB-KW"/>
</dbReference>
<dbReference type="Pfam" id="PF00561">
    <property type="entry name" value="Abhydrolase_1"/>
    <property type="match status" value="1"/>
</dbReference>
<evidence type="ECO:0000313" key="3">
    <source>
        <dbReference type="EMBL" id="WXB12002.1"/>
    </source>
</evidence>
<dbReference type="InterPro" id="IPR002918">
    <property type="entry name" value="Lipase_EstA/Esterase_EstB"/>
</dbReference>
<dbReference type="RefSeq" id="WP_394821619.1">
    <property type="nucleotide sequence ID" value="NZ_CP089984.1"/>
</dbReference>
<feature type="domain" description="AB hydrolase-1" evidence="2">
    <location>
        <begin position="74"/>
        <end position="250"/>
    </location>
</feature>
<dbReference type="InterPro" id="IPR000073">
    <property type="entry name" value="AB_hydrolase_1"/>
</dbReference>
<evidence type="ECO:0000256" key="1">
    <source>
        <dbReference type="SAM" id="MobiDB-lite"/>
    </source>
</evidence>
<evidence type="ECO:0000313" key="4">
    <source>
        <dbReference type="Proteomes" id="UP001370348"/>
    </source>
</evidence>
<feature type="region of interest" description="Disordered" evidence="1">
    <location>
        <begin position="1"/>
        <end position="21"/>
    </location>
</feature>
<organism evidence="3 4">
    <name type="scientific">Pendulispora albinea</name>
    <dbReference type="NCBI Taxonomy" id="2741071"/>
    <lineage>
        <taxon>Bacteria</taxon>
        <taxon>Pseudomonadati</taxon>
        <taxon>Myxococcota</taxon>
        <taxon>Myxococcia</taxon>
        <taxon>Myxococcales</taxon>
        <taxon>Sorangiineae</taxon>
        <taxon>Pendulisporaceae</taxon>
        <taxon>Pendulispora</taxon>
    </lineage>
</organism>
<gene>
    <name evidence="3" type="ORF">LZC94_29630</name>
</gene>
<dbReference type="SUPFAM" id="SSF53474">
    <property type="entry name" value="alpha/beta-Hydrolases"/>
    <property type="match status" value="1"/>
</dbReference>
<dbReference type="InterPro" id="IPR029058">
    <property type="entry name" value="AB_hydrolase_fold"/>
</dbReference>
<accession>A0ABZ2LML8</accession>
<protein>
    <submittedName>
        <fullName evidence="3">Alpha/beta fold hydrolase</fullName>
    </submittedName>
</protein>
<dbReference type="PANTHER" id="PTHR32015">
    <property type="entry name" value="FASTING INDUCED LIPASE"/>
    <property type="match status" value="1"/>
</dbReference>
<feature type="compositionally biased region" description="Low complexity" evidence="1">
    <location>
        <begin position="8"/>
        <end position="21"/>
    </location>
</feature>